<evidence type="ECO:0000313" key="7">
    <source>
        <dbReference type="Proteomes" id="UP000006196"/>
    </source>
</evidence>
<dbReference type="HAMAP" id="MF_02087">
    <property type="entry name" value="PLP_homeostasis"/>
    <property type="match status" value="1"/>
</dbReference>
<dbReference type="Gene3D" id="3.20.20.10">
    <property type="entry name" value="Alanine racemase"/>
    <property type="match status" value="1"/>
</dbReference>
<evidence type="ECO:0000256" key="3">
    <source>
        <dbReference type="PIRSR" id="PIRSR004848-1"/>
    </source>
</evidence>
<dbReference type="SUPFAM" id="SSF51419">
    <property type="entry name" value="PLP-binding barrel"/>
    <property type="match status" value="1"/>
</dbReference>
<organism evidence="6 7">
    <name type="scientific">Corynebacterium lipophiloflavum (strain ATCC 700352 / DSM 44291 / CCUG 37336 / JCM 10383 / DMMZ 1944)</name>
    <dbReference type="NCBI Taxonomy" id="525263"/>
    <lineage>
        <taxon>Bacteria</taxon>
        <taxon>Bacillati</taxon>
        <taxon>Actinomycetota</taxon>
        <taxon>Actinomycetes</taxon>
        <taxon>Mycobacteriales</taxon>
        <taxon>Corynebacteriaceae</taxon>
        <taxon>Corynebacterium</taxon>
    </lineage>
</organism>
<keyword evidence="1 2" id="KW-0663">Pyridoxal phosphate</keyword>
<dbReference type="NCBIfam" id="TIGR00044">
    <property type="entry name" value="YggS family pyridoxal phosphate-dependent enzyme"/>
    <property type="match status" value="1"/>
</dbReference>
<proteinExistence type="inferred from homology"/>
<evidence type="ECO:0000256" key="2">
    <source>
        <dbReference type="HAMAP-Rule" id="MF_02087"/>
    </source>
</evidence>
<dbReference type="RefSeq" id="WP_006839958.1">
    <property type="nucleotide sequence ID" value="NZ_GG667192.1"/>
</dbReference>
<sequence length="241" mass="25269">MDRKDELAANLQRVREQIGEAVEAAGRPAGSVRLIPVSKFHPVTDIVALGELGELGVDLVGENREQEARAKAEELAQAGSAVRIAMIGQIQSKKANAVARWAAEVHSVDSVKLASGLDRGMELALERGDRTTTLLRCLVQVSDDGDTARGGVAYGGLDEVADAIESAQHLELGGLMVVPPLGADETAVFSRARERADALGQRFGRPMDLSAGMSGDFEKAIACGSDIVRVGTGVFGARPVG</sequence>
<dbReference type="PIRSF" id="PIRSF004848">
    <property type="entry name" value="YBL036c_PLPDEIII"/>
    <property type="match status" value="1"/>
</dbReference>
<name>C0XS12_CORLD</name>
<dbReference type="PANTHER" id="PTHR10146:SF14">
    <property type="entry name" value="PYRIDOXAL PHOSPHATE HOMEOSTASIS PROTEIN"/>
    <property type="match status" value="1"/>
</dbReference>
<dbReference type="OrthoDB" id="9804072at2"/>
<evidence type="ECO:0000256" key="1">
    <source>
        <dbReference type="ARBA" id="ARBA00022898"/>
    </source>
</evidence>
<comment type="function">
    <text evidence="2">Pyridoxal 5'-phosphate (PLP)-binding protein, which is involved in PLP homeostasis.</text>
</comment>
<dbReference type="InterPro" id="IPR001608">
    <property type="entry name" value="Ala_racemase_N"/>
</dbReference>
<dbReference type="Proteomes" id="UP000006196">
    <property type="component" value="Unassembled WGS sequence"/>
</dbReference>
<comment type="caution">
    <text evidence="6">The sequence shown here is derived from an EMBL/GenBank/DDBJ whole genome shotgun (WGS) entry which is preliminary data.</text>
</comment>
<gene>
    <name evidence="6" type="ORF">HMPREF0298_1232</name>
</gene>
<dbReference type="InterPro" id="IPR029066">
    <property type="entry name" value="PLP-binding_barrel"/>
</dbReference>
<dbReference type="AlphaFoldDB" id="C0XS12"/>
<dbReference type="Pfam" id="PF01168">
    <property type="entry name" value="Ala_racemase_N"/>
    <property type="match status" value="1"/>
</dbReference>
<dbReference type="HOGENOM" id="CLU_059988_2_0_11"/>
<evidence type="ECO:0000256" key="4">
    <source>
        <dbReference type="RuleBase" id="RU004514"/>
    </source>
</evidence>
<feature type="domain" description="Alanine racemase N-terminal" evidence="5">
    <location>
        <begin position="10"/>
        <end position="239"/>
    </location>
</feature>
<dbReference type="PANTHER" id="PTHR10146">
    <property type="entry name" value="PROLINE SYNTHETASE CO-TRANSCRIBED BACTERIAL HOMOLOG PROTEIN"/>
    <property type="match status" value="1"/>
</dbReference>
<dbReference type="InterPro" id="IPR011078">
    <property type="entry name" value="PyrdxlP_homeostasis"/>
</dbReference>
<keyword evidence="7" id="KW-1185">Reference proteome</keyword>
<dbReference type="eggNOG" id="COG0325">
    <property type="taxonomic scope" value="Bacteria"/>
</dbReference>
<feature type="modified residue" description="N6-(pyridoxal phosphate)lysine" evidence="2 3">
    <location>
        <position position="39"/>
    </location>
</feature>
<comment type="cofactor">
    <cofactor evidence="3">
        <name>pyridoxal 5'-phosphate</name>
        <dbReference type="ChEBI" id="CHEBI:597326"/>
    </cofactor>
</comment>
<protein>
    <recommendedName>
        <fullName evidence="2">Pyridoxal phosphate homeostasis protein</fullName>
        <shortName evidence="2">PLP homeostasis protein</shortName>
    </recommendedName>
</protein>
<dbReference type="EMBL" id="ACHJ01000109">
    <property type="protein sequence ID" value="EEI16971.1"/>
    <property type="molecule type" value="Genomic_DNA"/>
</dbReference>
<accession>C0XS12</accession>
<reference evidence="6" key="1">
    <citation type="submission" date="2009-01" db="EMBL/GenBank/DDBJ databases">
        <authorList>
            <person name="Qin X."/>
            <person name="Bachman B."/>
            <person name="Battles P."/>
            <person name="Bell A."/>
            <person name="Bess C."/>
            <person name="Bickham C."/>
            <person name="Chaboub L."/>
            <person name="Chen D."/>
            <person name="Coyle M."/>
            <person name="Deiros D.R."/>
            <person name="Dinh H."/>
            <person name="Forbes L."/>
            <person name="Fowler G."/>
            <person name="Francisco L."/>
            <person name="Fu Q."/>
            <person name="Gubbala S."/>
            <person name="Hale W."/>
            <person name="Han Y."/>
            <person name="Hemphill L."/>
            <person name="Highlander S.K."/>
            <person name="Hirani K."/>
            <person name="Hogues M."/>
            <person name="Jackson L."/>
            <person name="Jakkamsetti A."/>
            <person name="Javaid M."/>
            <person name="Jiang H."/>
            <person name="Korchina V."/>
            <person name="Kovar C."/>
            <person name="Lara F."/>
            <person name="Lee S."/>
            <person name="Mata R."/>
            <person name="Mathew T."/>
            <person name="Moen C."/>
            <person name="Morales K."/>
            <person name="Munidasa M."/>
            <person name="Nazareth L."/>
            <person name="Ngo R."/>
            <person name="Nguyen L."/>
            <person name="Okwuonu G."/>
            <person name="Ongeri F."/>
            <person name="Patil S."/>
            <person name="Petrosino J."/>
            <person name="Pham C."/>
            <person name="Pham P."/>
            <person name="Pu L.-L."/>
            <person name="Puazo M."/>
            <person name="Raj R."/>
            <person name="Reid J."/>
            <person name="Rouhana J."/>
            <person name="Saada N."/>
            <person name="Shang Y."/>
            <person name="Simmons D."/>
            <person name="Thornton R."/>
            <person name="Warren J."/>
            <person name="Weissenberger G."/>
            <person name="Zhang J."/>
            <person name="Zhang L."/>
            <person name="Zhou C."/>
            <person name="Zhu D."/>
            <person name="Muzny D."/>
            <person name="Worley K."/>
            <person name="Gibbs R."/>
        </authorList>
    </citation>
    <scope>NUCLEOTIDE SEQUENCE [LARGE SCALE GENOMIC DNA]</scope>
    <source>
        <strain evidence="6">DSM 44291</strain>
    </source>
</reference>
<dbReference type="GO" id="GO:0030170">
    <property type="term" value="F:pyridoxal phosphate binding"/>
    <property type="evidence" value="ECO:0007669"/>
    <property type="project" value="UniProtKB-UniRule"/>
</dbReference>
<dbReference type="STRING" id="525263.HMPREF0298_1232"/>
<evidence type="ECO:0000313" key="6">
    <source>
        <dbReference type="EMBL" id="EEI16971.1"/>
    </source>
</evidence>
<dbReference type="CDD" id="cd00635">
    <property type="entry name" value="PLPDE_III_YBL036c_like"/>
    <property type="match status" value="1"/>
</dbReference>
<comment type="similarity">
    <text evidence="2 4">Belongs to the pyridoxal phosphate-binding protein YggS/PROSC family.</text>
</comment>
<evidence type="ECO:0000259" key="5">
    <source>
        <dbReference type="Pfam" id="PF01168"/>
    </source>
</evidence>